<dbReference type="GO" id="GO:0004519">
    <property type="term" value="F:endonuclease activity"/>
    <property type="evidence" value="ECO:0007669"/>
    <property type="project" value="UniProtKB-KW"/>
</dbReference>
<protein>
    <submittedName>
        <fullName evidence="3">HNH endonuclease family protein</fullName>
    </submittedName>
</protein>
<dbReference type="Pfam" id="PF07510">
    <property type="entry name" value="GmrSD_C"/>
    <property type="match status" value="1"/>
</dbReference>
<proteinExistence type="predicted"/>
<dbReference type="InterPro" id="IPR011089">
    <property type="entry name" value="GmrSD_C"/>
</dbReference>
<reference evidence="3 4" key="1">
    <citation type="journal article" date="2019" name="Int. J. Syst. Evol. Microbiol.">
        <title>The Global Catalogue of Microorganisms (GCM) 10K type strain sequencing project: providing services to taxonomists for standard genome sequencing and annotation.</title>
        <authorList>
            <consortium name="The Broad Institute Genomics Platform"/>
            <consortium name="The Broad Institute Genome Sequencing Center for Infectious Disease"/>
            <person name="Wu L."/>
            <person name="Ma J."/>
        </authorList>
    </citation>
    <scope>NUCLEOTIDE SEQUENCE [LARGE SCALE GENOMIC DNA]</scope>
    <source>
        <strain evidence="3 4">JCM 15481</strain>
    </source>
</reference>
<feature type="domain" description="GmrSD restriction endonucleases C-terminal" evidence="2">
    <location>
        <begin position="118"/>
        <end position="207"/>
    </location>
</feature>
<keyword evidence="4" id="KW-1185">Reference proteome</keyword>
<feature type="signal peptide" evidence="1">
    <location>
        <begin position="1"/>
        <end position="35"/>
    </location>
</feature>
<evidence type="ECO:0000313" key="3">
    <source>
        <dbReference type="EMBL" id="GAA1500838.1"/>
    </source>
</evidence>
<dbReference type="PANTHER" id="PTHR24094">
    <property type="entry name" value="SECRETED PROTEIN"/>
    <property type="match status" value="1"/>
</dbReference>
<evidence type="ECO:0000259" key="2">
    <source>
        <dbReference type="Pfam" id="PF07510"/>
    </source>
</evidence>
<dbReference type="EMBL" id="BAAAPF010000287">
    <property type="protein sequence ID" value="GAA1500838.1"/>
    <property type="molecule type" value="Genomic_DNA"/>
</dbReference>
<name>A0ABN1ZLM7_9ACTN</name>
<keyword evidence="3" id="KW-0540">Nuclease</keyword>
<comment type="caution">
    <text evidence="3">The sequence shown here is derived from an EMBL/GenBank/DDBJ whole genome shotgun (WGS) entry which is preliminary data.</text>
</comment>
<evidence type="ECO:0000256" key="1">
    <source>
        <dbReference type="SAM" id="SignalP"/>
    </source>
</evidence>
<keyword evidence="1" id="KW-0732">Signal</keyword>
<keyword evidence="3" id="KW-0378">Hydrolase</keyword>
<gene>
    <name evidence="3" type="ORF">GCM10009802_56610</name>
</gene>
<dbReference type="PANTHER" id="PTHR24094:SF15">
    <property type="entry name" value="AMP-DEPENDENT SYNTHETASE_LIGASE DOMAIN-CONTAINING PROTEIN-RELATED"/>
    <property type="match status" value="1"/>
</dbReference>
<keyword evidence="3" id="KW-0255">Endonuclease</keyword>
<dbReference type="RefSeq" id="WP_344293619.1">
    <property type="nucleotide sequence ID" value="NZ_BAAAPF010000287.1"/>
</dbReference>
<evidence type="ECO:0000313" key="4">
    <source>
        <dbReference type="Proteomes" id="UP001500443"/>
    </source>
</evidence>
<dbReference type="Proteomes" id="UP001500443">
    <property type="component" value="Unassembled WGS sequence"/>
</dbReference>
<sequence length="219" mass="23695">MLRSSAISARGWTAVPALLALVLGVALGTAPPASAFPPDVPPKSQVQSELNSLTVAGEGSMSGYSRDKFPHWSAVSGNCNTRETVLRRDGDNVTAGADCYPDSGSWYSYFDGVTRTSPAQISIDHVVALAEAWRSGASGWSTSRREAFANDLTGPQLIAVTTEVNSSKGDRDPADWKPPRTSSWCGYAKFWIHTKYRWNLKIDSAEKSAVQSMLNRCSY</sequence>
<accession>A0ABN1ZLM7</accession>
<feature type="chain" id="PRO_5047398805" evidence="1">
    <location>
        <begin position="36"/>
        <end position="219"/>
    </location>
</feature>
<organism evidence="3 4">
    <name type="scientific">Streptomyces synnematoformans</name>
    <dbReference type="NCBI Taxonomy" id="415721"/>
    <lineage>
        <taxon>Bacteria</taxon>
        <taxon>Bacillati</taxon>
        <taxon>Actinomycetota</taxon>
        <taxon>Actinomycetes</taxon>
        <taxon>Kitasatosporales</taxon>
        <taxon>Streptomycetaceae</taxon>
        <taxon>Streptomyces</taxon>
    </lineage>
</organism>